<dbReference type="KEGG" id="cpor:BED41_08610"/>
<feature type="site" description="Important for substrate specificity" evidence="6">
    <location>
        <position position="71"/>
    </location>
</feature>
<reference evidence="7" key="1">
    <citation type="submission" date="2016-08" db="EMBL/GenBank/DDBJ databases">
        <title>Complete genome of Cloacibacillus porcorum.</title>
        <authorList>
            <person name="Looft T."/>
            <person name="Bayles D.O."/>
            <person name="Alt D.P."/>
        </authorList>
    </citation>
    <scope>NUCLEOTIDE SEQUENCE [LARGE SCALE GENOMIC DNA]</scope>
    <source>
        <strain evidence="7">CL-84</strain>
    </source>
</reference>
<dbReference type="Proteomes" id="UP000093044">
    <property type="component" value="Chromosome"/>
</dbReference>
<dbReference type="SUPFAM" id="SSF52972">
    <property type="entry name" value="ITPase-like"/>
    <property type="match status" value="1"/>
</dbReference>
<dbReference type="OrthoDB" id="9807767at2"/>
<evidence type="ECO:0000313" key="7">
    <source>
        <dbReference type="EMBL" id="ANZ45127.1"/>
    </source>
</evidence>
<dbReference type="Pfam" id="PF02545">
    <property type="entry name" value="Maf"/>
    <property type="match status" value="1"/>
</dbReference>
<dbReference type="GO" id="GO:0036218">
    <property type="term" value="F:dTTP diphosphatase activity"/>
    <property type="evidence" value="ECO:0007669"/>
    <property type="project" value="RHEA"/>
</dbReference>
<feature type="active site" description="Proton acceptor" evidence="6">
    <location>
        <position position="70"/>
    </location>
</feature>
<comment type="function">
    <text evidence="6">Nucleoside triphosphate pyrophosphatase that hydrolyzes dTTP and UTP. May have a dual role in cell division arrest and in preventing the incorporation of modified nucleotides into cellular nucleic acids.</text>
</comment>
<dbReference type="NCBIfam" id="TIGR00172">
    <property type="entry name" value="maf"/>
    <property type="match status" value="1"/>
</dbReference>
<evidence type="ECO:0000256" key="2">
    <source>
        <dbReference type="ARBA" id="ARBA00004496"/>
    </source>
</evidence>
<sequence>MIGKIILASGSPRRRELLAGLGWNFEVIPPQVDEKKIDGEPPAELVKRLAEEKASSVASRFLGNWVLGADTVVALEGRILGKPNSEGEAAEMIAELSGRTHSVFTGVALIAPDGRKLINAEETRVTFRPLGKEDILAYIALGESMDKAGAYAIQERGTLLAERIDGCYFNVVGLPLFRVSQMFAEMGIALSEQWGIYNDK</sequence>
<organism evidence="7 8">
    <name type="scientific">Cloacibacillus porcorum</name>
    <dbReference type="NCBI Taxonomy" id="1197717"/>
    <lineage>
        <taxon>Bacteria</taxon>
        <taxon>Thermotogati</taxon>
        <taxon>Synergistota</taxon>
        <taxon>Synergistia</taxon>
        <taxon>Synergistales</taxon>
        <taxon>Synergistaceae</taxon>
        <taxon>Cloacibacillus</taxon>
    </lineage>
</organism>
<dbReference type="FunFam" id="3.90.950.10:FF:000005">
    <property type="entry name" value="7-methyl-GTP pyrophosphatase"/>
    <property type="match status" value="1"/>
</dbReference>
<evidence type="ECO:0000256" key="3">
    <source>
        <dbReference type="ARBA" id="ARBA00022490"/>
    </source>
</evidence>
<comment type="caution">
    <text evidence="6">Lacks conserved residue(s) required for the propagation of feature annotation.</text>
</comment>
<comment type="catalytic activity">
    <reaction evidence="6">
        <text>UTP + H2O = UMP + diphosphate + H(+)</text>
        <dbReference type="Rhea" id="RHEA:29395"/>
        <dbReference type="ChEBI" id="CHEBI:15377"/>
        <dbReference type="ChEBI" id="CHEBI:15378"/>
        <dbReference type="ChEBI" id="CHEBI:33019"/>
        <dbReference type="ChEBI" id="CHEBI:46398"/>
        <dbReference type="ChEBI" id="CHEBI:57865"/>
        <dbReference type="EC" id="3.6.1.9"/>
    </reaction>
</comment>
<dbReference type="RefSeq" id="WP_066744888.1">
    <property type="nucleotide sequence ID" value="NZ_CATWZH010000003.1"/>
</dbReference>
<feature type="site" description="Important for substrate specificity" evidence="6">
    <location>
        <position position="13"/>
    </location>
</feature>
<feature type="site" description="Important for substrate specificity" evidence="6">
    <location>
        <position position="154"/>
    </location>
</feature>
<dbReference type="PIRSF" id="PIRSF006305">
    <property type="entry name" value="Maf"/>
    <property type="match status" value="1"/>
</dbReference>
<dbReference type="PANTHER" id="PTHR43213:SF5">
    <property type="entry name" value="BIFUNCTIONAL DTTP_UTP PYROPHOSPHATASE_METHYLTRANSFERASE PROTEIN-RELATED"/>
    <property type="match status" value="1"/>
</dbReference>
<evidence type="ECO:0000256" key="1">
    <source>
        <dbReference type="ARBA" id="ARBA00001968"/>
    </source>
</evidence>
<evidence type="ECO:0000256" key="6">
    <source>
        <dbReference type="HAMAP-Rule" id="MF_00528"/>
    </source>
</evidence>
<dbReference type="STRING" id="1197717.BED41_08610"/>
<gene>
    <name evidence="7" type="ORF">BED41_08610</name>
</gene>
<evidence type="ECO:0000313" key="8">
    <source>
        <dbReference type="Proteomes" id="UP000093044"/>
    </source>
</evidence>
<keyword evidence="4 6" id="KW-0378">Hydrolase</keyword>
<dbReference type="GO" id="GO:0005737">
    <property type="term" value="C:cytoplasm"/>
    <property type="evidence" value="ECO:0007669"/>
    <property type="project" value="UniProtKB-SubCell"/>
</dbReference>
<dbReference type="GO" id="GO:0009117">
    <property type="term" value="P:nucleotide metabolic process"/>
    <property type="evidence" value="ECO:0007669"/>
    <property type="project" value="UniProtKB-KW"/>
</dbReference>
<keyword evidence="3 6" id="KW-0963">Cytoplasm</keyword>
<comment type="subcellular location">
    <subcellularLocation>
        <location evidence="2 6">Cytoplasm</location>
    </subcellularLocation>
</comment>
<dbReference type="EC" id="3.6.1.9" evidence="6"/>
<evidence type="ECO:0000256" key="4">
    <source>
        <dbReference type="ARBA" id="ARBA00022801"/>
    </source>
</evidence>
<dbReference type="AlphaFoldDB" id="A0A1B2I5A4"/>
<keyword evidence="5 6" id="KW-0546">Nucleotide metabolism</keyword>
<protein>
    <recommendedName>
        <fullName evidence="6">dTTP/UTP pyrophosphatase</fullName>
        <shortName evidence="6">dTTPase/UTPase</shortName>
        <ecNumber evidence="6">3.6.1.9</ecNumber>
    </recommendedName>
    <alternativeName>
        <fullName evidence="6">Nucleoside triphosphate pyrophosphatase</fullName>
    </alternativeName>
    <alternativeName>
        <fullName evidence="6">Nucleotide pyrophosphatase</fullName>
        <shortName evidence="6">Nucleotide PPase</shortName>
    </alternativeName>
</protein>
<evidence type="ECO:0000256" key="5">
    <source>
        <dbReference type="ARBA" id="ARBA00023080"/>
    </source>
</evidence>
<dbReference type="EMBL" id="CP016757">
    <property type="protein sequence ID" value="ANZ45127.1"/>
    <property type="molecule type" value="Genomic_DNA"/>
</dbReference>
<name>A0A1B2I5A4_9BACT</name>
<accession>A0A1B2I5A4</accession>
<comment type="similarity">
    <text evidence="6">Belongs to the Maf family. YhdE subfamily.</text>
</comment>
<comment type="catalytic activity">
    <reaction evidence="6">
        <text>dTTP + H2O = dTMP + diphosphate + H(+)</text>
        <dbReference type="Rhea" id="RHEA:28534"/>
        <dbReference type="ChEBI" id="CHEBI:15377"/>
        <dbReference type="ChEBI" id="CHEBI:15378"/>
        <dbReference type="ChEBI" id="CHEBI:33019"/>
        <dbReference type="ChEBI" id="CHEBI:37568"/>
        <dbReference type="ChEBI" id="CHEBI:63528"/>
        <dbReference type="EC" id="3.6.1.9"/>
    </reaction>
</comment>
<dbReference type="PANTHER" id="PTHR43213">
    <property type="entry name" value="BIFUNCTIONAL DTTP/UTP PYROPHOSPHATASE/METHYLTRANSFERASE PROTEIN-RELATED"/>
    <property type="match status" value="1"/>
</dbReference>
<dbReference type="InterPro" id="IPR003697">
    <property type="entry name" value="Maf-like"/>
</dbReference>
<dbReference type="GeneID" id="83057909"/>
<dbReference type="CDD" id="cd00555">
    <property type="entry name" value="Maf"/>
    <property type="match status" value="1"/>
</dbReference>
<dbReference type="InterPro" id="IPR029001">
    <property type="entry name" value="ITPase-like_fam"/>
</dbReference>
<comment type="cofactor">
    <cofactor evidence="1 6">
        <name>a divalent metal cation</name>
        <dbReference type="ChEBI" id="CHEBI:60240"/>
    </cofactor>
</comment>
<dbReference type="GO" id="GO:0036221">
    <property type="term" value="F:UTP diphosphatase activity"/>
    <property type="evidence" value="ECO:0007669"/>
    <property type="project" value="RHEA"/>
</dbReference>
<proteinExistence type="inferred from homology"/>
<dbReference type="HAMAP" id="MF_00528">
    <property type="entry name" value="Maf"/>
    <property type="match status" value="1"/>
</dbReference>
<dbReference type="Gene3D" id="3.90.950.10">
    <property type="match status" value="1"/>
</dbReference>
<keyword evidence="8" id="KW-1185">Reference proteome</keyword>